<name>A0A955L917_9BACT</name>
<reference evidence="8" key="2">
    <citation type="journal article" date="2021" name="Microbiome">
        <title>Successional dynamics and alternative stable states in a saline activated sludge microbial community over 9 years.</title>
        <authorList>
            <person name="Wang Y."/>
            <person name="Ye J."/>
            <person name="Ju F."/>
            <person name="Liu L."/>
            <person name="Boyd J.A."/>
            <person name="Deng Y."/>
            <person name="Parks D.H."/>
            <person name="Jiang X."/>
            <person name="Yin X."/>
            <person name="Woodcroft B.J."/>
            <person name="Tyson G.W."/>
            <person name="Hugenholtz P."/>
            <person name="Polz M.F."/>
            <person name="Zhang T."/>
        </authorList>
    </citation>
    <scope>NUCLEOTIDE SEQUENCE</scope>
    <source>
        <strain evidence="8">HKST-UBA11</strain>
    </source>
</reference>
<gene>
    <name evidence="8" type="primary">pgk</name>
    <name evidence="8" type="ORF">KC717_06590</name>
</gene>
<dbReference type="GO" id="GO:0004618">
    <property type="term" value="F:phosphoglycerate kinase activity"/>
    <property type="evidence" value="ECO:0007669"/>
    <property type="project" value="UniProtKB-EC"/>
</dbReference>
<dbReference type="Proteomes" id="UP000754563">
    <property type="component" value="Unassembled WGS sequence"/>
</dbReference>
<evidence type="ECO:0000313" key="8">
    <source>
        <dbReference type="EMBL" id="MCA9386284.1"/>
    </source>
</evidence>
<reference evidence="8" key="1">
    <citation type="submission" date="2020-04" db="EMBL/GenBank/DDBJ databases">
        <authorList>
            <person name="Zhang T."/>
        </authorList>
    </citation>
    <scope>NUCLEOTIDE SEQUENCE</scope>
    <source>
        <strain evidence="8">HKST-UBA11</strain>
    </source>
</reference>
<evidence type="ECO:0000256" key="4">
    <source>
        <dbReference type="ARBA" id="ARBA00022741"/>
    </source>
</evidence>
<dbReference type="GO" id="GO:0005829">
    <property type="term" value="C:cytosol"/>
    <property type="evidence" value="ECO:0007669"/>
    <property type="project" value="TreeGrafter"/>
</dbReference>
<proteinExistence type="inferred from homology"/>
<dbReference type="InterPro" id="IPR001576">
    <property type="entry name" value="Phosphoglycerate_kinase"/>
</dbReference>
<dbReference type="Pfam" id="PF00162">
    <property type="entry name" value="PGK"/>
    <property type="match status" value="1"/>
</dbReference>
<keyword evidence="6" id="KW-0067">ATP-binding</keyword>
<organism evidence="8 9">
    <name type="scientific">Candidatus Dojkabacteria bacterium</name>
    <dbReference type="NCBI Taxonomy" id="2099670"/>
    <lineage>
        <taxon>Bacteria</taxon>
        <taxon>Candidatus Dojkabacteria</taxon>
    </lineage>
</organism>
<dbReference type="GO" id="GO:0006094">
    <property type="term" value="P:gluconeogenesis"/>
    <property type="evidence" value="ECO:0007669"/>
    <property type="project" value="TreeGrafter"/>
</dbReference>
<evidence type="ECO:0000256" key="1">
    <source>
        <dbReference type="ARBA" id="ARBA00000642"/>
    </source>
</evidence>
<evidence type="ECO:0000256" key="5">
    <source>
        <dbReference type="ARBA" id="ARBA00022777"/>
    </source>
</evidence>
<dbReference type="GO" id="GO:0043531">
    <property type="term" value="F:ADP binding"/>
    <property type="evidence" value="ECO:0007669"/>
    <property type="project" value="TreeGrafter"/>
</dbReference>
<dbReference type="GO" id="GO:0005524">
    <property type="term" value="F:ATP binding"/>
    <property type="evidence" value="ECO:0007669"/>
    <property type="project" value="UniProtKB-KW"/>
</dbReference>
<comment type="caution">
    <text evidence="8">The sequence shown here is derived from an EMBL/GenBank/DDBJ whole genome shotgun (WGS) entry which is preliminary data.</text>
</comment>
<accession>A0A955L917</accession>
<keyword evidence="3 7" id="KW-0808">Transferase</keyword>
<comment type="catalytic activity">
    <reaction evidence="1 7">
        <text>(2R)-3-phosphoglycerate + ATP = (2R)-3-phospho-glyceroyl phosphate + ADP</text>
        <dbReference type="Rhea" id="RHEA:14801"/>
        <dbReference type="ChEBI" id="CHEBI:30616"/>
        <dbReference type="ChEBI" id="CHEBI:57604"/>
        <dbReference type="ChEBI" id="CHEBI:58272"/>
        <dbReference type="ChEBI" id="CHEBI:456216"/>
        <dbReference type="EC" id="2.7.2.3"/>
    </reaction>
</comment>
<dbReference type="PANTHER" id="PTHR11406">
    <property type="entry name" value="PHOSPHOGLYCERATE KINASE"/>
    <property type="match status" value="1"/>
</dbReference>
<dbReference type="InterPro" id="IPR015824">
    <property type="entry name" value="Phosphoglycerate_kinase_N"/>
</dbReference>
<evidence type="ECO:0000313" key="9">
    <source>
        <dbReference type="Proteomes" id="UP000754563"/>
    </source>
</evidence>
<dbReference type="PANTHER" id="PTHR11406:SF23">
    <property type="entry name" value="PHOSPHOGLYCERATE KINASE 1, CHLOROPLASTIC-RELATED"/>
    <property type="match status" value="1"/>
</dbReference>
<dbReference type="AlphaFoldDB" id="A0A955L917"/>
<dbReference type="GO" id="GO:0006096">
    <property type="term" value="P:glycolytic process"/>
    <property type="evidence" value="ECO:0007669"/>
    <property type="project" value="InterPro"/>
</dbReference>
<feature type="non-terminal residue" evidence="8">
    <location>
        <position position="81"/>
    </location>
</feature>
<sequence>MKNIHYLSQHSIEQKRVIIRLDCDVPIKDGKILDDFRIRANIATINYLLERGNKLVCIAKLGRPEGRDPKFSLKPVADHLN</sequence>
<evidence type="ECO:0000256" key="2">
    <source>
        <dbReference type="ARBA" id="ARBA00013061"/>
    </source>
</evidence>
<evidence type="ECO:0000256" key="6">
    <source>
        <dbReference type="ARBA" id="ARBA00022840"/>
    </source>
</evidence>
<dbReference type="SUPFAM" id="SSF53748">
    <property type="entry name" value="Phosphoglycerate kinase"/>
    <property type="match status" value="1"/>
</dbReference>
<dbReference type="InterPro" id="IPR036043">
    <property type="entry name" value="Phosphoglycerate_kinase_sf"/>
</dbReference>
<keyword evidence="5 7" id="KW-0418">Kinase</keyword>
<evidence type="ECO:0000256" key="3">
    <source>
        <dbReference type="ARBA" id="ARBA00022679"/>
    </source>
</evidence>
<dbReference type="EMBL" id="JAGQLH010000116">
    <property type="protein sequence ID" value="MCA9386284.1"/>
    <property type="molecule type" value="Genomic_DNA"/>
</dbReference>
<protein>
    <recommendedName>
        <fullName evidence="2 7">Phosphoglycerate kinase</fullName>
        <ecNumber evidence="2 7">2.7.2.3</ecNumber>
    </recommendedName>
</protein>
<keyword evidence="4" id="KW-0547">Nucleotide-binding</keyword>
<dbReference type="Gene3D" id="3.40.50.1260">
    <property type="entry name" value="Phosphoglycerate kinase, N-terminal domain"/>
    <property type="match status" value="1"/>
</dbReference>
<dbReference type="PRINTS" id="PR00477">
    <property type="entry name" value="PHGLYCKINASE"/>
</dbReference>
<evidence type="ECO:0000256" key="7">
    <source>
        <dbReference type="RuleBase" id="RU000532"/>
    </source>
</evidence>
<dbReference type="EC" id="2.7.2.3" evidence="2 7"/>
<comment type="similarity">
    <text evidence="7">Belongs to the phosphoglycerate kinase family.</text>
</comment>